<organism evidence="1 2">
    <name type="scientific">Cichorium intybus</name>
    <name type="common">Chicory</name>
    <dbReference type="NCBI Taxonomy" id="13427"/>
    <lineage>
        <taxon>Eukaryota</taxon>
        <taxon>Viridiplantae</taxon>
        <taxon>Streptophyta</taxon>
        <taxon>Embryophyta</taxon>
        <taxon>Tracheophyta</taxon>
        <taxon>Spermatophyta</taxon>
        <taxon>Magnoliopsida</taxon>
        <taxon>eudicotyledons</taxon>
        <taxon>Gunneridae</taxon>
        <taxon>Pentapetalae</taxon>
        <taxon>asterids</taxon>
        <taxon>campanulids</taxon>
        <taxon>Asterales</taxon>
        <taxon>Asteraceae</taxon>
        <taxon>Cichorioideae</taxon>
        <taxon>Cichorieae</taxon>
        <taxon>Cichoriinae</taxon>
        <taxon>Cichorium</taxon>
    </lineage>
</organism>
<name>A0ACB8ZR00_CICIN</name>
<keyword evidence="2" id="KW-1185">Reference proteome</keyword>
<evidence type="ECO:0000313" key="2">
    <source>
        <dbReference type="Proteomes" id="UP001055811"/>
    </source>
</evidence>
<sequence length="192" mass="20964">MKKKAVLNLRFISIAHQSATPLERKSTSSTPSWPPSIIAFTIFYISMFTDFLMDFPSCSTTTTTAIPLSIVKAHTTTTTSLQSPKEVLIYSPARTASQQGSGKVGKWKINFLSTQKWKNTLMGWTSTGDPYANVGDAGLSFESKVAAKIQIEAVLAKSNVLNEVQRSLSDGGMRIEDLPVDPSANFGSLFYQ</sequence>
<evidence type="ECO:0000313" key="1">
    <source>
        <dbReference type="EMBL" id="KAI3700129.1"/>
    </source>
</evidence>
<dbReference type="Proteomes" id="UP001055811">
    <property type="component" value="Linkage Group LG08"/>
</dbReference>
<reference evidence="1 2" key="2">
    <citation type="journal article" date="2022" name="Mol. Ecol. Resour.">
        <title>The genomes of chicory, endive, great burdock and yacon provide insights into Asteraceae paleo-polyploidization history and plant inulin production.</title>
        <authorList>
            <person name="Fan W."/>
            <person name="Wang S."/>
            <person name="Wang H."/>
            <person name="Wang A."/>
            <person name="Jiang F."/>
            <person name="Liu H."/>
            <person name="Zhao H."/>
            <person name="Xu D."/>
            <person name="Zhang Y."/>
        </authorList>
    </citation>
    <scope>NUCLEOTIDE SEQUENCE [LARGE SCALE GENOMIC DNA]</scope>
    <source>
        <strain evidence="2">cv. Punajuju</strain>
        <tissue evidence="1">Leaves</tissue>
    </source>
</reference>
<protein>
    <submittedName>
        <fullName evidence="1">Uncharacterized protein</fullName>
    </submittedName>
</protein>
<proteinExistence type="predicted"/>
<accession>A0ACB8ZR00</accession>
<dbReference type="EMBL" id="CM042016">
    <property type="protein sequence ID" value="KAI3700129.1"/>
    <property type="molecule type" value="Genomic_DNA"/>
</dbReference>
<reference evidence="2" key="1">
    <citation type="journal article" date="2022" name="Mol. Ecol. Resour.">
        <title>The genomes of chicory, endive, great burdock and yacon provide insights into Asteraceae palaeo-polyploidization history and plant inulin production.</title>
        <authorList>
            <person name="Fan W."/>
            <person name="Wang S."/>
            <person name="Wang H."/>
            <person name="Wang A."/>
            <person name="Jiang F."/>
            <person name="Liu H."/>
            <person name="Zhao H."/>
            <person name="Xu D."/>
            <person name="Zhang Y."/>
        </authorList>
    </citation>
    <scope>NUCLEOTIDE SEQUENCE [LARGE SCALE GENOMIC DNA]</scope>
    <source>
        <strain evidence="2">cv. Punajuju</strain>
    </source>
</reference>
<gene>
    <name evidence="1" type="ORF">L2E82_44747</name>
</gene>
<comment type="caution">
    <text evidence="1">The sequence shown here is derived from an EMBL/GenBank/DDBJ whole genome shotgun (WGS) entry which is preliminary data.</text>
</comment>